<evidence type="ECO:0000313" key="3">
    <source>
        <dbReference type="EMBL" id="AYD81683.1"/>
    </source>
</evidence>
<keyword evidence="4" id="KW-1185">Reference proteome</keyword>
<evidence type="ECO:0000256" key="2">
    <source>
        <dbReference type="SAM" id="Phobius"/>
    </source>
</evidence>
<dbReference type="Proteomes" id="UP000274637">
    <property type="component" value="Segment"/>
</dbReference>
<protein>
    <recommendedName>
        <fullName evidence="5">DUF2637 domain-containing protein</fullName>
    </recommendedName>
</protein>
<sequence length="318" mass="34384">MKTPAANGRRLSQPIRLAWALVLGMLLVAAAWSLSGQLMRWGMGPSLAWPLSVMFDAAGLICATYARRAVERGTPAGLARLALIAFVGVAGILNWNHGHDIGGLPAAAGFASLSVGVELLFELHRRDIRDEQRAARGLVAERLPHIPLLGWVMYPGRSWQTLRRAVGVRLDLLDPVQTGHQLTAPDTDTRPDNRRTGTVRSAVWAAADTFPDADAEEIVRHLSAAGIDTDTDTVRAALDEDTDNRPDTTDTRSTRPTVRPVRPIAPPGQTVADTVRTALASGITDKDAVLSYVRTVHGQDVPADTVARTRRRIERTAS</sequence>
<feature type="transmembrane region" description="Helical" evidence="2">
    <location>
        <begin position="78"/>
        <end position="95"/>
    </location>
</feature>
<feature type="transmembrane region" description="Helical" evidence="2">
    <location>
        <begin position="47"/>
        <end position="66"/>
    </location>
</feature>
<evidence type="ECO:0000313" key="4">
    <source>
        <dbReference type="Proteomes" id="UP000274637"/>
    </source>
</evidence>
<feature type="region of interest" description="Disordered" evidence="1">
    <location>
        <begin position="237"/>
        <end position="268"/>
    </location>
</feature>
<dbReference type="InterPro" id="IPR021235">
    <property type="entry name" value="DUF2637"/>
</dbReference>
<name>A0A386K8Y5_9CAUD</name>
<accession>A0A386K8Y5</accession>
<organism evidence="3 4">
    <name type="scientific">Streptomyces phage Kromp</name>
    <dbReference type="NCBI Taxonomy" id="2315619"/>
    <lineage>
        <taxon>Viruses</taxon>
        <taxon>Duplodnaviria</taxon>
        <taxon>Heunggongvirae</taxon>
        <taxon>Uroviricota</taxon>
        <taxon>Caudoviricetes</taxon>
        <taxon>Krompvirus</taxon>
        <taxon>Krompvirus kromp</taxon>
    </lineage>
</organism>
<evidence type="ECO:0000256" key="1">
    <source>
        <dbReference type="SAM" id="MobiDB-lite"/>
    </source>
</evidence>
<keyword evidence="2" id="KW-0472">Membrane</keyword>
<proteinExistence type="predicted"/>
<gene>
    <name evidence="3" type="primary">82</name>
    <name evidence="3" type="ORF">SEA_KROMP_82</name>
</gene>
<feature type="compositionally biased region" description="Basic and acidic residues" evidence="1">
    <location>
        <begin position="243"/>
        <end position="253"/>
    </location>
</feature>
<feature type="transmembrane region" description="Helical" evidence="2">
    <location>
        <begin position="101"/>
        <end position="121"/>
    </location>
</feature>
<evidence type="ECO:0008006" key="5">
    <source>
        <dbReference type="Google" id="ProtNLM"/>
    </source>
</evidence>
<reference evidence="4" key="1">
    <citation type="submission" date="2018-08" db="EMBL/GenBank/DDBJ databases">
        <authorList>
            <person name="Mousa M."/>
            <person name="Kelsky B.L."/>
            <person name="Goh L.M."/>
            <person name="Shaffer C.D."/>
            <person name="Weston-Hafer K.A."/>
            <person name="Russell D.A."/>
            <person name="Pope W.H."/>
            <person name="Jacobs-Sera D."/>
            <person name="Hendrix R.W."/>
            <person name="Hatfull G.F."/>
        </authorList>
    </citation>
    <scope>NUCLEOTIDE SEQUENCE [LARGE SCALE GENOMIC DNA]</scope>
</reference>
<dbReference type="Pfam" id="PF10935">
    <property type="entry name" value="DUF2637"/>
    <property type="match status" value="1"/>
</dbReference>
<dbReference type="EMBL" id="MH744420">
    <property type="protein sequence ID" value="AYD81683.1"/>
    <property type="molecule type" value="Genomic_DNA"/>
</dbReference>
<keyword evidence="2" id="KW-0812">Transmembrane</keyword>
<keyword evidence="2" id="KW-1133">Transmembrane helix</keyword>